<comment type="caution">
    <text evidence="1">The sequence shown here is derived from an EMBL/GenBank/DDBJ whole genome shotgun (WGS) entry which is preliminary data.</text>
</comment>
<organism evidence="1 2">
    <name type="scientific">Lepagella muris</name>
    <dbReference type="NCBI Taxonomy" id="3032870"/>
    <lineage>
        <taxon>Bacteria</taxon>
        <taxon>Pseudomonadati</taxon>
        <taxon>Bacteroidota</taxon>
        <taxon>Bacteroidia</taxon>
        <taxon>Bacteroidales</taxon>
        <taxon>Muribaculaceae</taxon>
        <taxon>Lepagella</taxon>
    </lineage>
</organism>
<proteinExistence type="predicted"/>
<protein>
    <submittedName>
        <fullName evidence="1">Acyl-CoA thioesterase</fullName>
    </submittedName>
</protein>
<name>A0AC61RJV2_9BACT</name>
<sequence length="135" mass="16472">MGHQHRYRRAFKVSRHRLVVWHGAYPLYLEDAREAFGDEYGLTYEGYLDNQYYAPIVDMQIQYKFPLRYGVKARIDITYRPTEAAKIVFDYEIRDKETNLLYCKARTIQVFMDMDYNLVLFNPEFFENWKAKWQQ</sequence>
<reference evidence="1" key="1">
    <citation type="submission" date="2019-04" db="EMBL/GenBank/DDBJ databases">
        <title>Microbes associate with the intestines of laboratory mice.</title>
        <authorList>
            <person name="Navarre W."/>
            <person name="Wong E."/>
            <person name="Huang K."/>
            <person name="Tropini C."/>
            <person name="Ng K."/>
            <person name="Yu B."/>
        </authorList>
    </citation>
    <scope>NUCLEOTIDE SEQUENCE</scope>
    <source>
        <strain evidence="1">NM04_E33</strain>
    </source>
</reference>
<dbReference type="EMBL" id="SRYB01000011">
    <property type="protein sequence ID" value="TGY78775.1"/>
    <property type="molecule type" value="Genomic_DNA"/>
</dbReference>
<gene>
    <name evidence="1" type="ORF">E5331_08890</name>
</gene>
<keyword evidence="2" id="KW-1185">Reference proteome</keyword>
<evidence type="ECO:0000313" key="1">
    <source>
        <dbReference type="EMBL" id="TGY78775.1"/>
    </source>
</evidence>
<dbReference type="Proteomes" id="UP000306319">
    <property type="component" value="Unassembled WGS sequence"/>
</dbReference>
<evidence type="ECO:0000313" key="2">
    <source>
        <dbReference type="Proteomes" id="UP000306319"/>
    </source>
</evidence>
<accession>A0AC61RJV2</accession>